<dbReference type="PANTHER" id="PTHR43133:SF50">
    <property type="entry name" value="ECF RNA POLYMERASE SIGMA FACTOR SIGM"/>
    <property type="match status" value="1"/>
</dbReference>
<gene>
    <name evidence="8" type="ORF">ACFYM3_09905</name>
</gene>
<accession>A0ABW6LCZ7</accession>
<reference evidence="8 9" key="1">
    <citation type="submission" date="2024-10" db="EMBL/GenBank/DDBJ databases">
        <title>The Natural Products Discovery Center: Release of the First 8490 Sequenced Strains for Exploring Actinobacteria Biosynthetic Diversity.</title>
        <authorList>
            <person name="Kalkreuter E."/>
            <person name="Kautsar S.A."/>
            <person name="Yang D."/>
            <person name="Bader C.D."/>
            <person name="Teijaro C.N."/>
            <person name="Fluegel L."/>
            <person name="Davis C.M."/>
            <person name="Simpson J.R."/>
            <person name="Lauterbach L."/>
            <person name="Steele A.D."/>
            <person name="Gui C."/>
            <person name="Meng S."/>
            <person name="Li G."/>
            <person name="Viehrig K."/>
            <person name="Ye F."/>
            <person name="Su P."/>
            <person name="Kiefer A.F."/>
            <person name="Nichols A."/>
            <person name="Cepeda A.J."/>
            <person name="Yan W."/>
            <person name="Fan B."/>
            <person name="Jiang Y."/>
            <person name="Adhikari A."/>
            <person name="Zheng C.-J."/>
            <person name="Schuster L."/>
            <person name="Cowan T.M."/>
            <person name="Smanski M.J."/>
            <person name="Chevrette M.G."/>
            <person name="De Carvalho L.P.S."/>
            <person name="Shen B."/>
        </authorList>
    </citation>
    <scope>NUCLEOTIDE SEQUENCE [LARGE SCALE GENOMIC DNA]</scope>
    <source>
        <strain evidence="8 9">NPDC007066</strain>
    </source>
</reference>
<dbReference type="Gene3D" id="1.10.10.10">
    <property type="entry name" value="Winged helix-like DNA-binding domain superfamily/Winged helix DNA-binding domain"/>
    <property type="match status" value="1"/>
</dbReference>
<evidence type="ECO:0000313" key="8">
    <source>
        <dbReference type="EMBL" id="MFE9224929.1"/>
    </source>
</evidence>
<name>A0ABW6LCZ7_9ACTN</name>
<dbReference type="InterPro" id="IPR013325">
    <property type="entry name" value="RNA_pol_sigma_r2"/>
</dbReference>
<dbReference type="InterPro" id="IPR007627">
    <property type="entry name" value="RNA_pol_sigma70_r2"/>
</dbReference>
<dbReference type="CDD" id="cd06171">
    <property type="entry name" value="Sigma70_r4"/>
    <property type="match status" value="1"/>
</dbReference>
<dbReference type="EMBL" id="JBIAFP010000005">
    <property type="protein sequence ID" value="MFE9224929.1"/>
    <property type="molecule type" value="Genomic_DNA"/>
</dbReference>
<evidence type="ECO:0000256" key="2">
    <source>
        <dbReference type="ARBA" id="ARBA00023015"/>
    </source>
</evidence>
<dbReference type="Pfam" id="PF04542">
    <property type="entry name" value="Sigma70_r2"/>
    <property type="match status" value="1"/>
</dbReference>
<protein>
    <submittedName>
        <fullName evidence="8">RNA polymerase sigma factor</fullName>
    </submittedName>
</protein>
<evidence type="ECO:0000259" key="7">
    <source>
        <dbReference type="Pfam" id="PF08281"/>
    </source>
</evidence>
<dbReference type="InterPro" id="IPR013324">
    <property type="entry name" value="RNA_pol_sigma_r3/r4-like"/>
</dbReference>
<evidence type="ECO:0000313" key="9">
    <source>
        <dbReference type="Proteomes" id="UP001601288"/>
    </source>
</evidence>
<dbReference type="InterPro" id="IPR039425">
    <property type="entry name" value="RNA_pol_sigma-70-like"/>
</dbReference>
<sequence length="261" mass="28044">MTTERAEIEEGGGTADGGFAGFFERSYPGMLARALLLCGHRQDAEDAVQEGYAEAFRRWERLRAYDAPDAWVYRVVRQRLWAAGRRRARRRSAETRLPQPPPMASVEQTAEARAVLSALAGLPPRQRTVLVLHCLEGMTQAEIAEELGLRRGSVAAGVFRARRHLEKGLGKVDDEGGGDRDGLHGWDELVPSGAFRDAPAANRIAGPEPADPLAGALRRTELWLRGGVAARSDALDAVLAAVTGTAGSTRAAGPEGTGDRT</sequence>
<proteinExistence type="inferred from homology"/>
<evidence type="ECO:0000259" key="6">
    <source>
        <dbReference type="Pfam" id="PF04542"/>
    </source>
</evidence>
<organism evidence="8 9">
    <name type="scientific">Streptomyces massasporeus</name>
    <dbReference type="NCBI Taxonomy" id="67324"/>
    <lineage>
        <taxon>Bacteria</taxon>
        <taxon>Bacillati</taxon>
        <taxon>Actinomycetota</taxon>
        <taxon>Actinomycetes</taxon>
        <taxon>Kitasatosporales</taxon>
        <taxon>Streptomycetaceae</taxon>
        <taxon>Streptomyces</taxon>
    </lineage>
</organism>
<dbReference type="InterPro" id="IPR014284">
    <property type="entry name" value="RNA_pol_sigma-70_dom"/>
</dbReference>
<dbReference type="Proteomes" id="UP001601288">
    <property type="component" value="Unassembled WGS sequence"/>
</dbReference>
<evidence type="ECO:0000256" key="3">
    <source>
        <dbReference type="ARBA" id="ARBA00023082"/>
    </source>
</evidence>
<evidence type="ECO:0000256" key="4">
    <source>
        <dbReference type="ARBA" id="ARBA00023125"/>
    </source>
</evidence>
<comment type="similarity">
    <text evidence="1">Belongs to the sigma-70 factor family. ECF subfamily.</text>
</comment>
<keyword evidence="9" id="KW-1185">Reference proteome</keyword>
<keyword evidence="3" id="KW-0731">Sigma factor</keyword>
<dbReference type="SUPFAM" id="SSF88659">
    <property type="entry name" value="Sigma3 and sigma4 domains of RNA polymerase sigma factors"/>
    <property type="match status" value="1"/>
</dbReference>
<comment type="caution">
    <text evidence="8">The sequence shown here is derived from an EMBL/GenBank/DDBJ whole genome shotgun (WGS) entry which is preliminary data.</text>
</comment>
<dbReference type="NCBIfam" id="TIGR02937">
    <property type="entry name" value="sigma70-ECF"/>
    <property type="match status" value="1"/>
</dbReference>
<dbReference type="Pfam" id="PF08281">
    <property type="entry name" value="Sigma70_r4_2"/>
    <property type="match status" value="1"/>
</dbReference>
<keyword evidence="2" id="KW-0805">Transcription regulation</keyword>
<dbReference type="InterPro" id="IPR013249">
    <property type="entry name" value="RNA_pol_sigma70_r4_t2"/>
</dbReference>
<dbReference type="SUPFAM" id="SSF88946">
    <property type="entry name" value="Sigma2 domain of RNA polymerase sigma factors"/>
    <property type="match status" value="1"/>
</dbReference>
<keyword evidence="5" id="KW-0804">Transcription</keyword>
<dbReference type="PANTHER" id="PTHR43133">
    <property type="entry name" value="RNA POLYMERASE ECF-TYPE SIGMA FACTO"/>
    <property type="match status" value="1"/>
</dbReference>
<dbReference type="RefSeq" id="WP_358290653.1">
    <property type="nucleotide sequence ID" value="NZ_JBEYGJ010000044.1"/>
</dbReference>
<evidence type="ECO:0000256" key="1">
    <source>
        <dbReference type="ARBA" id="ARBA00010641"/>
    </source>
</evidence>
<evidence type="ECO:0000256" key="5">
    <source>
        <dbReference type="ARBA" id="ARBA00023163"/>
    </source>
</evidence>
<feature type="domain" description="RNA polymerase sigma-70 region 2" evidence="6">
    <location>
        <begin position="23"/>
        <end position="89"/>
    </location>
</feature>
<keyword evidence="4" id="KW-0238">DNA-binding</keyword>
<dbReference type="Gene3D" id="1.10.1740.10">
    <property type="match status" value="1"/>
</dbReference>
<feature type="domain" description="RNA polymerase sigma factor 70 region 4 type 2" evidence="7">
    <location>
        <begin position="113"/>
        <end position="165"/>
    </location>
</feature>
<dbReference type="InterPro" id="IPR036388">
    <property type="entry name" value="WH-like_DNA-bd_sf"/>
</dbReference>